<name>A0AAN6KF38_9PEZI</name>
<sequence>MTSTSWLGAPYLPLGGVNHGHEGSGVVDSGSLCPPAPCCVVLGVEAKAAARVSLRRRDTIEDREPRDSETSTSSHTGARCTNPSSSSPWTPSARGISHSHPYEYTPAVAEAKRRLSKALSQIPSDAPVTFTIKYLPYQLYPKASQEGEDKYEWYRKSRHGDSKEKMKMYTTLMSAYGVAEGIDYKFGGTVANTLQAHRVIQHYQQTKGAETADRIVNSLYKQYFEEERHPSSPETLLRAATEAGVPESDAKAFIADESEEMIDVKMLIQEQAGNGIDAVPYIVVAGRKRDMTLEGCREVEAYEKALKQVIKEST</sequence>
<dbReference type="EMBL" id="JAUJLE010000123">
    <property type="protein sequence ID" value="KAK0979329.1"/>
    <property type="molecule type" value="Genomic_DNA"/>
</dbReference>
<evidence type="ECO:0000259" key="2">
    <source>
        <dbReference type="Pfam" id="PF01323"/>
    </source>
</evidence>
<dbReference type="PANTHER" id="PTHR13887">
    <property type="entry name" value="GLUTATHIONE S-TRANSFERASE KAPPA"/>
    <property type="match status" value="1"/>
</dbReference>
<feature type="domain" description="DSBA-like thioredoxin" evidence="2">
    <location>
        <begin position="111"/>
        <end position="306"/>
    </location>
</feature>
<gene>
    <name evidence="3" type="ORF">LTR91_012688</name>
</gene>
<proteinExistence type="predicted"/>
<organism evidence="3 4">
    <name type="scientific">Friedmanniomyces endolithicus</name>
    <dbReference type="NCBI Taxonomy" id="329885"/>
    <lineage>
        <taxon>Eukaryota</taxon>
        <taxon>Fungi</taxon>
        <taxon>Dikarya</taxon>
        <taxon>Ascomycota</taxon>
        <taxon>Pezizomycotina</taxon>
        <taxon>Dothideomycetes</taxon>
        <taxon>Dothideomycetidae</taxon>
        <taxon>Mycosphaerellales</taxon>
        <taxon>Teratosphaeriaceae</taxon>
        <taxon>Friedmanniomyces</taxon>
    </lineage>
</organism>
<evidence type="ECO:0000313" key="3">
    <source>
        <dbReference type="EMBL" id="KAK0979329.1"/>
    </source>
</evidence>
<dbReference type="InterPro" id="IPR001853">
    <property type="entry name" value="DSBA-like_thioredoxin_dom"/>
</dbReference>
<dbReference type="GO" id="GO:0016491">
    <property type="term" value="F:oxidoreductase activity"/>
    <property type="evidence" value="ECO:0007669"/>
    <property type="project" value="InterPro"/>
</dbReference>
<dbReference type="Proteomes" id="UP001175353">
    <property type="component" value="Unassembled WGS sequence"/>
</dbReference>
<dbReference type="SUPFAM" id="SSF52833">
    <property type="entry name" value="Thioredoxin-like"/>
    <property type="match status" value="1"/>
</dbReference>
<dbReference type="AlphaFoldDB" id="A0AAN6KF38"/>
<dbReference type="InterPro" id="IPR036249">
    <property type="entry name" value="Thioredoxin-like_sf"/>
</dbReference>
<feature type="compositionally biased region" description="Basic and acidic residues" evidence="1">
    <location>
        <begin position="57"/>
        <end position="69"/>
    </location>
</feature>
<keyword evidence="4" id="KW-1185">Reference proteome</keyword>
<protein>
    <recommendedName>
        <fullName evidence="2">DSBA-like thioredoxin domain-containing protein</fullName>
    </recommendedName>
</protein>
<feature type="compositionally biased region" description="Low complexity" evidence="1">
    <location>
        <begin position="83"/>
        <end position="92"/>
    </location>
</feature>
<dbReference type="Pfam" id="PF01323">
    <property type="entry name" value="DSBA"/>
    <property type="match status" value="1"/>
</dbReference>
<evidence type="ECO:0000313" key="4">
    <source>
        <dbReference type="Proteomes" id="UP001175353"/>
    </source>
</evidence>
<accession>A0AAN6KF38</accession>
<reference evidence="3" key="1">
    <citation type="submission" date="2023-06" db="EMBL/GenBank/DDBJ databases">
        <title>Black Yeasts Isolated from many extreme environments.</title>
        <authorList>
            <person name="Coleine C."/>
            <person name="Stajich J.E."/>
            <person name="Selbmann L."/>
        </authorList>
    </citation>
    <scope>NUCLEOTIDE SEQUENCE</scope>
    <source>
        <strain evidence="3">CCFEE 5200</strain>
    </source>
</reference>
<dbReference type="PANTHER" id="PTHR13887:SF52">
    <property type="entry name" value="DSBA-LIKE THIOREDOXIN DOMAIN-CONTAINING PROTEIN"/>
    <property type="match status" value="1"/>
</dbReference>
<feature type="region of interest" description="Disordered" evidence="1">
    <location>
        <begin position="57"/>
        <end position="100"/>
    </location>
</feature>
<dbReference type="Gene3D" id="3.40.30.10">
    <property type="entry name" value="Glutaredoxin"/>
    <property type="match status" value="1"/>
</dbReference>
<feature type="compositionally biased region" description="Polar residues" evidence="1">
    <location>
        <begin position="70"/>
        <end position="82"/>
    </location>
</feature>
<comment type="caution">
    <text evidence="3">The sequence shown here is derived from an EMBL/GenBank/DDBJ whole genome shotgun (WGS) entry which is preliminary data.</text>
</comment>
<evidence type="ECO:0000256" key="1">
    <source>
        <dbReference type="SAM" id="MobiDB-lite"/>
    </source>
</evidence>